<organism evidence="6 7">
    <name type="scientific">Brenneria corticis</name>
    <dbReference type="NCBI Taxonomy" id="2173106"/>
    <lineage>
        <taxon>Bacteria</taxon>
        <taxon>Pseudomonadati</taxon>
        <taxon>Pseudomonadota</taxon>
        <taxon>Gammaproteobacteria</taxon>
        <taxon>Enterobacterales</taxon>
        <taxon>Pectobacteriaceae</taxon>
        <taxon>Brenneria</taxon>
    </lineage>
</organism>
<dbReference type="SUPFAM" id="SSF52518">
    <property type="entry name" value="Thiamin diphosphate-binding fold (THDP-binding)"/>
    <property type="match status" value="1"/>
</dbReference>
<comment type="similarity">
    <text evidence="2">Belongs to the transketolase family.</text>
</comment>
<name>A0A2U1TUK5_9GAMM</name>
<feature type="compositionally biased region" description="Polar residues" evidence="4">
    <location>
        <begin position="250"/>
        <end position="259"/>
    </location>
</feature>
<dbReference type="AlphaFoldDB" id="A0A2U1TUK5"/>
<evidence type="ECO:0000256" key="2">
    <source>
        <dbReference type="ARBA" id="ARBA00007131"/>
    </source>
</evidence>
<accession>A0A2U1TUK5</accession>
<dbReference type="PANTHER" id="PTHR47514">
    <property type="entry name" value="TRANSKETOLASE N-TERMINAL SECTION-RELATED"/>
    <property type="match status" value="1"/>
</dbReference>
<dbReference type="Gene3D" id="3.40.50.970">
    <property type="match status" value="1"/>
</dbReference>
<keyword evidence="7" id="KW-1185">Reference proteome</keyword>
<evidence type="ECO:0000313" key="7">
    <source>
        <dbReference type="Proteomes" id="UP000296159"/>
    </source>
</evidence>
<comment type="cofactor">
    <cofactor evidence="1">
        <name>thiamine diphosphate</name>
        <dbReference type="ChEBI" id="CHEBI:58937"/>
    </cofactor>
</comment>
<keyword evidence="3" id="KW-0786">Thiamine pyrophosphate</keyword>
<dbReference type="PANTHER" id="PTHR47514:SF1">
    <property type="entry name" value="TRANSKETOLASE N-TERMINAL SECTION-RELATED"/>
    <property type="match status" value="1"/>
</dbReference>
<dbReference type="InterPro" id="IPR005474">
    <property type="entry name" value="Transketolase_N"/>
</dbReference>
<dbReference type="CDD" id="cd02012">
    <property type="entry name" value="TPP_TK"/>
    <property type="match status" value="1"/>
</dbReference>
<dbReference type="RefSeq" id="WP_136167514.1">
    <property type="nucleotide sequence ID" value="NZ_KZ819085.1"/>
</dbReference>
<dbReference type="Pfam" id="PF00456">
    <property type="entry name" value="Transketolase_N"/>
    <property type="match status" value="1"/>
</dbReference>
<proteinExistence type="inferred from homology"/>
<comment type="caution">
    <text evidence="6">The sequence shown here is derived from an EMBL/GenBank/DDBJ whole genome shotgun (WGS) entry which is preliminary data.</text>
</comment>
<gene>
    <name evidence="6" type="ORF">DDT56_16470</name>
</gene>
<feature type="domain" description="Transketolase N-terminal" evidence="5">
    <location>
        <begin position="14"/>
        <end position="255"/>
    </location>
</feature>
<feature type="region of interest" description="Disordered" evidence="4">
    <location>
        <begin position="246"/>
        <end position="266"/>
    </location>
</feature>
<dbReference type="EMBL" id="QDKH01000020">
    <property type="protein sequence ID" value="PWC13022.1"/>
    <property type="molecule type" value="Genomic_DNA"/>
</dbReference>
<reference evidence="6 7" key="1">
    <citation type="submission" date="2018-04" db="EMBL/GenBank/DDBJ databases">
        <title>Brenneria corticis sp.nov.</title>
        <authorList>
            <person name="Li Y."/>
        </authorList>
    </citation>
    <scope>NUCLEOTIDE SEQUENCE [LARGE SCALE GENOMIC DNA]</scope>
    <source>
        <strain evidence="6 7">CFCC 11842</strain>
    </source>
</reference>
<evidence type="ECO:0000259" key="5">
    <source>
        <dbReference type="Pfam" id="PF00456"/>
    </source>
</evidence>
<evidence type="ECO:0000256" key="3">
    <source>
        <dbReference type="ARBA" id="ARBA00023052"/>
    </source>
</evidence>
<dbReference type="InterPro" id="IPR029061">
    <property type="entry name" value="THDP-binding"/>
</dbReference>
<protein>
    <submittedName>
        <fullName evidence="6">Transketolase</fullName>
    </submittedName>
</protein>
<sequence>MEIEQLQARARATRRDIVTMIYESGIGHPGGALSIADILTWIYYREVDLKAASRSRVVMSKGHAVAVQYALLHQFGIVKREEFNTFRQINSRLQGHPSIKTLPEVDATTGLLGQGLSIALGMAAAKKRKQEPHRVFAIIGDGEMHEGQTWETLQQAGHMKMDNLIAVIDYNGFSSHDPINEVVNLEPLADKVRCFGWHVLELQNGNDMHQVAAAFRFARHLTGKPIAIIAHTTKGSGVSYMENNGDWHSKTPTAEQYQQAMGELQP</sequence>
<evidence type="ECO:0000256" key="1">
    <source>
        <dbReference type="ARBA" id="ARBA00001964"/>
    </source>
</evidence>
<dbReference type="Proteomes" id="UP000296159">
    <property type="component" value="Unassembled WGS sequence"/>
</dbReference>
<evidence type="ECO:0000313" key="6">
    <source>
        <dbReference type="EMBL" id="PWC13022.1"/>
    </source>
</evidence>
<evidence type="ECO:0000256" key="4">
    <source>
        <dbReference type="SAM" id="MobiDB-lite"/>
    </source>
</evidence>